<evidence type="ECO:0000313" key="1">
    <source>
        <dbReference type="EMBL" id="OYQ34964.1"/>
    </source>
</evidence>
<dbReference type="AlphaFoldDB" id="A0A255Z220"/>
<organism evidence="1 2">
    <name type="scientific">Niveispirillum lacus</name>
    <dbReference type="NCBI Taxonomy" id="1981099"/>
    <lineage>
        <taxon>Bacteria</taxon>
        <taxon>Pseudomonadati</taxon>
        <taxon>Pseudomonadota</taxon>
        <taxon>Alphaproteobacteria</taxon>
        <taxon>Rhodospirillales</taxon>
        <taxon>Azospirillaceae</taxon>
        <taxon>Niveispirillum</taxon>
    </lineage>
</organism>
<dbReference type="EMBL" id="NOXU01000027">
    <property type="protein sequence ID" value="OYQ34964.1"/>
    <property type="molecule type" value="Genomic_DNA"/>
</dbReference>
<reference evidence="1 2" key="1">
    <citation type="submission" date="2017-07" db="EMBL/GenBank/DDBJ databases">
        <title>Niveispirillum cyanobacteriorum sp. nov., isolated from cyanobacterial aggregates in a eutrophic lake.</title>
        <authorList>
            <person name="Cai H."/>
        </authorList>
    </citation>
    <scope>NUCLEOTIDE SEQUENCE [LARGE SCALE GENOMIC DNA]</scope>
    <source>
        <strain evidence="2">TH1-14</strain>
    </source>
</reference>
<sequence length="73" mass="7459">MSGVIPEEGDKHGPGDDPARLGLRTSLMTLNLLLSSLPTGASGFADAAADARCLSRRIARAVGDFGDVMCKAG</sequence>
<protein>
    <submittedName>
        <fullName evidence="1">Uncharacterized protein</fullName>
    </submittedName>
</protein>
<dbReference type="RefSeq" id="WP_094456249.1">
    <property type="nucleotide sequence ID" value="NZ_NOXU01000027.1"/>
</dbReference>
<gene>
    <name evidence="1" type="ORF">CHU95_10350</name>
</gene>
<proteinExistence type="predicted"/>
<dbReference type="Proteomes" id="UP000216998">
    <property type="component" value="Unassembled WGS sequence"/>
</dbReference>
<evidence type="ECO:0000313" key="2">
    <source>
        <dbReference type="Proteomes" id="UP000216998"/>
    </source>
</evidence>
<keyword evidence="2" id="KW-1185">Reference proteome</keyword>
<comment type="caution">
    <text evidence="1">The sequence shown here is derived from an EMBL/GenBank/DDBJ whole genome shotgun (WGS) entry which is preliminary data.</text>
</comment>
<accession>A0A255Z220</accession>
<name>A0A255Z220_9PROT</name>